<dbReference type="Proteomes" id="UP001279410">
    <property type="component" value="Unassembled WGS sequence"/>
</dbReference>
<reference evidence="1" key="1">
    <citation type="submission" date="2022-08" db="EMBL/GenBank/DDBJ databases">
        <title>Genome sequencing of akame (Lates japonicus).</title>
        <authorList>
            <person name="Hashiguchi Y."/>
            <person name="Takahashi H."/>
        </authorList>
    </citation>
    <scope>NUCLEOTIDE SEQUENCE</scope>
    <source>
        <strain evidence="1">Kochi</strain>
    </source>
</reference>
<gene>
    <name evidence="1" type="ORF">AKAME5_000218400</name>
</gene>
<organism evidence="1 2">
    <name type="scientific">Lates japonicus</name>
    <name type="common">Japanese lates</name>
    <dbReference type="NCBI Taxonomy" id="270547"/>
    <lineage>
        <taxon>Eukaryota</taxon>
        <taxon>Metazoa</taxon>
        <taxon>Chordata</taxon>
        <taxon>Craniata</taxon>
        <taxon>Vertebrata</taxon>
        <taxon>Euteleostomi</taxon>
        <taxon>Actinopterygii</taxon>
        <taxon>Neopterygii</taxon>
        <taxon>Teleostei</taxon>
        <taxon>Neoteleostei</taxon>
        <taxon>Acanthomorphata</taxon>
        <taxon>Carangaria</taxon>
        <taxon>Carangaria incertae sedis</taxon>
        <taxon>Centropomidae</taxon>
        <taxon>Lates</taxon>
    </lineage>
</organism>
<dbReference type="AlphaFoldDB" id="A0AAD3M5S8"/>
<keyword evidence="2" id="KW-1185">Reference proteome</keyword>
<dbReference type="EMBL" id="BRZM01000005">
    <property type="protein sequence ID" value="GLD48162.1"/>
    <property type="molecule type" value="Genomic_DNA"/>
</dbReference>
<proteinExistence type="predicted"/>
<evidence type="ECO:0000313" key="1">
    <source>
        <dbReference type="EMBL" id="GLD48162.1"/>
    </source>
</evidence>
<name>A0AAD3M5S8_LATJO</name>
<comment type="caution">
    <text evidence="1">The sequence shown here is derived from an EMBL/GenBank/DDBJ whole genome shotgun (WGS) entry which is preliminary data.</text>
</comment>
<sequence length="93" mass="10370">MSAASFNYNKDSIRAESFLSLSDCRAPTAPNAICDFGQTVPVAWRNLTDHTHSTTAPTITVEILQTSPAKQRAQFLSPCKVLRREETEHASWF</sequence>
<evidence type="ECO:0000313" key="2">
    <source>
        <dbReference type="Proteomes" id="UP001279410"/>
    </source>
</evidence>
<accession>A0AAD3M5S8</accession>
<protein>
    <submittedName>
        <fullName evidence="1">Uncharacterized protein</fullName>
    </submittedName>
</protein>